<evidence type="ECO:0000313" key="2">
    <source>
        <dbReference type="Proteomes" id="UP000005561"/>
    </source>
</evidence>
<organism evidence="1 2">
    <name type="scientific">Marvinbryantia formatexigens DSM 14469</name>
    <dbReference type="NCBI Taxonomy" id="478749"/>
    <lineage>
        <taxon>Bacteria</taxon>
        <taxon>Bacillati</taxon>
        <taxon>Bacillota</taxon>
        <taxon>Clostridia</taxon>
        <taxon>Lachnospirales</taxon>
        <taxon>Lachnospiraceae</taxon>
        <taxon>Marvinbryantia</taxon>
    </lineage>
</organism>
<gene>
    <name evidence="1" type="ORF">BRYFOR_09088</name>
</gene>
<name>C6LKA1_9FIRM</name>
<reference evidence="1" key="1">
    <citation type="submission" date="2009-07" db="EMBL/GenBank/DDBJ databases">
        <authorList>
            <person name="Weinstock G."/>
            <person name="Sodergren E."/>
            <person name="Clifton S."/>
            <person name="Fulton L."/>
            <person name="Fulton B."/>
            <person name="Courtney L."/>
            <person name="Fronick C."/>
            <person name="Harrison M."/>
            <person name="Strong C."/>
            <person name="Farmer C."/>
            <person name="Delahaunty K."/>
            <person name="Markovic C."/>
            <person name="Hall O."/>
            <person name="Minx P."/>
            <person name="Tomlinson C."/>
            <person name="Mitreva M."/>
            <person name="Nelson J."/>
            <person name="Hou S."/>
            <person name="Wollam A."/>
            <person name="Pepin K.H."/>
            <person name="Johnson M."/>
            <person name="Bhonagiri V."/>
            <person name="Nash W.E."/>
            <person name="Warren W."/>
            <person name="Chinwalla A."/>
            <person name="Mardis E.R."/>
            <person name="Wilson R.K."/>
        </authorList>
    </citation>
    <scope>NUCLEOTIDE SEQUENCE [LARGE SCALE GENOMIC DNA]</scope>
    <source>
        <strain evidence="1">DSM 14469</strain>
    </source>
</reference>
<dbReference type="EMBL" id="ACCL02000023">
    <property type="protein sequence ID" value="EET58982.1"/>
    <property type="molecule type" value="Genomic_DNA"/>
</dbReference>
<protein>
    <submittedName>
        <fullName evidence="1">Uncharacterized protein</fullName>
    </submittedName>
</protein>
<dbReference type="Proteomes" id="UP000005561">
    <property type="component" value="Unassembled WGS sequence"/>
</dbReference>
<keyword evidence="2" id="KW-1185">Reference proteome</keyword>
<dbReference type="AlphaFoldDB" id="C6LKA1"/>
<sequence>MQTKSSLIEFEQAYPGIVKKENADDIIEKLKRRKNLQNSTSQL</sequence>
<accession>C6LKA1</accession>
<comment type="caution">
    <text evidence="1">The sequence shown here is derived from an EMBL/GenBank/DDBJ whole genome shotgun (WGS) entry which is preliminary data.</text>
</comment>
<evidence type="ECO:0000313" key="1">
    <source>
        <dbReference type="EMBL" id="EET58982.1"/>
    </source>
</evidence>
<proteinExistence type="predicted"/>
<dbReference type="RefSeq" id="WP_006863850.1">
    <property type="nucleotide sequence ID" value="NZ_CP102268.1"/>
</dbReference>